<keyword evidence="5" id="KW-1185">Reference proteome</keyword>
<feature type="compositionally biased region" description="Basic and acidic residues" evidence="2">
    <location>
        <begin position="34"/>
        <end position="45"/>
    </location>
</feature>
<protein>
    <submittedName>
        <fullName evidence="4">Eukaryotic aspartyl protease family protein isoform 1</fullName>
    </submittedName>
</protein>
<evidence type="ECO:0000313" key="5">
    <source>
        <dbReference type="Proteomes" id="UP000436088"/>
    </source>
</evidence>
<proteinExistence type="predicted"/>
<dbReference type="AlphaFoldDB" id="A0A6A2WQ56"/>
<dbReference type="GO" id="GO:0006457">
    <property type="term" value="P:protein folding"/>
    <property type="evidence" value="ECO:0007669"/>
    <property type="project" value="InterPro"/>
</dbReference>
<evidence type="ECO:0000256" key="1">
    <source>
        <dbReference type="ARBA" id="ARBA00023186"/>
    </source>
</evidence>
<evidence type="ECO:0000259" key="3">
    <source>
        <dbReference type="Pfam" id="PF01556"/>
    </source>
</evidence>
<evidence type="ECO:0000313" key="4">
    <source>
        <dbReference type="EMBL" id="KAE8656330.1"/>
    </source>
</evidence>
<keyword evidence="4" id="KW-0378">Hydrolase</keyword>
<dbReference type="EMBL" id="VEPZ02001768">
    <property type="protein sequence ID" value="KAE8656330.1"/>
    <property type="molecule type" value="Genomic_DNA"/>
</dbReference>
<name>A0A6A2WQ56_HIBSY</name>
<feature type="domain" description="Chaperone DnaJ C-terminal" evidence="3">
    <location>
        <begin position="93"/>
        <end position="229"/>
    </location>
</feature>
<dbReference type="InterPro" id="IPR051339">
    <property type="entry name" value="DnaJ_subfamily_B"/>
</dbReference>
<reference evidence="4" key="1">
    <citation type="submission" date="2019-09" db="EMBL/GenBank/DDBJ databases">
        <title>Draft genome information of white flower Hibiscus syriacus.</title>
        <authorList>
            <person name="Kim Y.-M."/>
        </authorList>
    </citation>
    <scope>NUCLEOTIDE SEQUENCE [LARGE SCALE GENOMIC DNA]</scope>
    <source>
        <strain evidence="4">YM2019G1</strain>
    </source>
</reference>
<gene>
    <name evidence="4" type="ORF">F3Y22_tig00117005pilonHSYRG00448</name>
</gene>
<dbReference type="InterPro" id="IPR008971">
    <property type="entry name" value="HSP40/DnaJ_pept-bd"/>
</dbReference>
<dbReference type="PANTHER" id="PTHR24078:SF574">
    <property type="entry name" value="CHAPERONE DNAJ C-TERMINAL DOMAIN-CONTAINING PROTEIN"/>
    <property type="match status" value="1"/>
</dbReference>
<feature type="compositionally biased region" description="Polar residues" evidence="2">
    <location>
        <begin position="24"/>
        <end position="33"/>
    </location>
</feature>
<dbReference type="PANTHER" id="PTHR24078">
    <property type="entry name" value="DNAJ HOMOLOG SUBFAMILY C MEMBER"/>
    <property type="match status" value="1"/>
</dbReference>
<dbReference type="GO" id="GO:0006508">
    <property type="term" value="P:proteolysis"/>
    <property type="evidence" value="ECO:0007669"/>
    <property type="project" value="UniProtKB-KW"/>
</dbReference>
<organism evidence="4 5">
    <name type="scientific">Hibiscus syriacus</name>
    <name type="common">Rose of Sharon</name>
    <dbReference type="NCBI Taxonomy" id="106335"/>
    <lineage>
        <taxon>Eukaryota</taxon>
        <taxon>Viridiplantae</taxon>
        <taxon>Streptophyta</taxon>
        <taxon>Embryophyta</taxon>
        <taxon>Tracheophyta</taxon>
        <taxon>Spermatophyta</taxon>
        <taxon>Magnoliopsida</taxon>
        <taxon>eudicotyledons</taxon>
        <taxon>Gunneridae</taxon>
        <taxon>Pentapetalae</taxon>
        <taxon>rosids</taxon>
        <taxon>malvids</taxon>
        <taxon>Malvales</taxon>
        <taxon>Malvaceae</taxon>
        <taxon>Malvoideae</taxon>
        <taxon>Hibiscus</taxon>
    </lineage>
</organism>
<dbReference type="GO" id="GO:0008233">
    <property type="term" value="F:peptidase activity"/>
    <property type="evidence" value="ECO:0007669"/>
    <property type="project" value="UniProtKB-KW"/>
</dbReference>
<accession>A0A6A2WQ56</accession>
<dbReference type="FunFam" id="2.60.260.20:FF:000006">
    <property type="entry name" value="DnaJ subfamily B member 13"/>
    <property type="match status" value="1"/>
</dbReference>
<comment type="caution">
    <text evidence="4">The sequence shown here is derived from an EMBL/GenBank/DDBJ whole genome shotgun (WGS) entry which is preliminary data.</text>
</comment>
<keyword evidence="4" id="KW-0645">Protease</keyword>
<dbReference type="CDD" id="cd10747">
    <property type="entry name" value="DnaJ_C"/>
    <property type="match status" value="1"/>
</dbReference>
<sequence length="248" mass="27590">MDAFFTSVPLRIASERSPAPRPNSFKNNINENSKNADRSAFDENQSRSSSSKWNDEPITYSNSNLMVKPPAIERNLECTLEVVLRMYEESEDHKRCPYTIRKIIQEDEILSIKVHPGWKKGTKVTFEGMGNESLGTYAADVTFVIAEKHHSLFRRDGDDLELNVEIPLVKALSGCSVPIPLLGGETMDLEIDEIISPGYQRVIEGQGMANKKQEGSRGNLKLSFVVIFPKELTSEQQAAAVSILGDSG</sequence>
<dbReference type="GO" id="GO:0051082">
    <property type="term" value="F:unfolded protein binding"/>
    <property type="evidence" value="ECO:0007669"/>
    <property type="project" value="InterPro"/>
</dbReference>
<dbReference type="Gene3D" id="2.60.260.20">
    <property type="entry name" value="Urease metallochaperone UreE, N-terminal domain"/>
    <property type="match status" value="2"/>
</dbReference>
<evidence type="ECO:0000256" key="2">
    <source>
        <dbReference type="SAM" id="MobiDB-lite"/>
    </source>
</evidence>
<dbReference type="Proteomes" id="UP000436088">
    <property type="component" value="Unassembled WGS sequence"/>
</dbReference>
<dbReference type="Pfam" id="PF01556">
    <property type="entry name" value="DnaJ_C"/>
    <property type="match status" value="1"/>
</dbReference>
<feature type="region of interest" description="Disordered" evidence="2">
    <location>
        <begin position="15"/>
        <end position="55"/>
    </location>
</feature>
<dbReference type="GO" id="GO:0005829">
    <property type="term" value="C:cytosol"/>
    <property type="evidence" value="ECO:0007669"/>
    <property type="project" value="TreeGrafter"/>
</dbReference>
<dbReference type="SUPFAM" id="SSF49493">
    <property type="entry name" value="HSP40/DnaJ peptide-binding domain"/>
    <property type="match status" value="2"/>
</dbReference>
<keyword evidence="1" id="KW-0143">Chaperone</keyword>
<dbReference type="GO" id="GO:0051087">
    <property type="term" value="F:protein-folding chaperone binding"/>
    <property type="evidence" value="ECO:0007669"/>
    <property type="project" value="TreeGrafter"/>
</dbReference>
<dbReference type="InterPro" id="IPR002939">
    <property type="entry name" value="DnaJ_C"/>
</dbReference>